<accession>A0A6H5IJ31</accession>
<proteinExistence type="predicted"/>
<protein>
    <submittedName>
        <fullName evidence="1">Uncharacterized protein</fullName>
    </submittedName>
</protein>
<gene>
    <name evidence="1" type="ORF">TBRA_LOCUS8892</name>
</gene>
<dbReference type="Proteomes" id="UP000479190">
    <property type="component" value="Unassembled WGS sequence"/>
</dbReference>
<dbReference type="AlphaFoldDB" id="A0A6H5IJ31"/>
<evidence type="ECO:0000313" key="1">
    <source>
        <dbReference type="EMBL" id="CAB0037055.1"/>
    </source>
</evidence>
<keyword evidence="2" id="KW-1185">Reference proteome</keyword>
<reference evidence="1 2" key="1">
    <citation type="submission" date="2020-02" db="EMBL/GenBank/DDBJ databases">
        <authorList>
            <person name="Ferguson B K."/>
        </authorList>
    </citation>
    <scope>NUCLEOTIDE SEQUENCE [LARGE SCALE GENOMIC DNA]</scope>
</reference>
<evidence type="ECO:0000313" key="2">
    <source>
        <dbReference type="Proteomes" id="UP000479190"/>
    </source>
</evidence>
<sequence length="169" mass="18485">KYAAVLLWLSDSPGDDEGRGCSTLRGRGALTASTAADTLLGSLLGSSFTLNTRVLKYTADANQKGIRKSLFYIATRRWIIGEIQLVFRRFESASVSCICTSKARIQTPECVLVECQESKVTLRRNLRTRTQLSGSGRLFRGKVCSSPPTVVDGKEMIDETRILFGGTSV</sequence>
<feature type="non-terminal residue" evidence="1">
    <location>
        <position position="1"/>
    </location>
</feature>
<name>A0A6H5IJ31_9HYME</name>
<dbReference type="EMBL" id="CADCXV010000841">
    <property type="protein sequence ID" value="CAB0037055.1"/>
    <property type="molecule type" value="Genomic_DNA"/>
</dbReference>
<organism evidence="1 2">
    <name type="scientific">Trichogramma brassicae</name>
    <dbReference type="NCBI Taxonomy" id="86971"/>
    <lineage>
        <taxon>Eukaryota</taxon>
        <taxon>Metazoa</taxon>
        <taxon>Ecdysozoa</taxon>
        <taxon>Arthropoda</taxon>
        <taxon>Hexapoda</taxon>
        <taxon>Insecta</taxon>
        <taxon>Pterygota</taxon>
        <taxon>Neoptera</taxon>
        <taxon>Endopterygota</taxon>
        <taxon>Hymenoptera</taxon>
        <taxon>Apocrita</taxon>
        <taxon>Proctotrupomorpha</taxon>
        <taxon>Chalcidoidea</taxon>
        <taxon>Trichogrammatidae</taxon>
        <taxon>Trichogramma</taxon>
    </lineage>
</organism>